<dbReference type="STRING" id="646529.Desaci_1514"/>
<name>I4D403_DESAJ</name>
<dbReference type="AlphaFoldDB" id="I4D403"/>
<keyword evidence="2" id="KW-1185">Reference proteome</keyword>
<dbReference type="HOGENOM" id="CLU_2698575_0_0_9"/>
<protein>
    <submittedName>
        <fullName evidence="1">Uncharacterized protein</fullName>
    </submittedName>
</protein>
<dbReference type="Proteomes" id="UP000002892">
    <property type="component" value="Chromosome"/>
</dbReference>
<dbReference type="KEGG" id="dai:Desaci_1514"/>
<reference evidence="1 2" key="1">
    <citation type="journal article" date="2012" name="J. Bacteriol.">
        <title>Complete genome sequences of Desulfosporosinus orientis DSM765T, Desulfosporosinus youngiae DSM17734T, Desulfosporosinus meridiei DSM13257T, and Desulfosporosinus acidiphilus DSM22704T.</title>
        <authorList>
            <person name="Pester M."/>
            <person name="Brambilla E."/>
            <person name="Alazard D."/>
            <person name="Rattei T."/>
            <person name="Weinmaier T."/>
            <person name="Han J."/>
            <person name="Lucas S."/>
            <person name="Lapidus A."/>
            <person name="Cheng J.F."/>
            <person name="Goodwin L."/>
            <person name="Pitluck S."/>
            <person name="Peters L."/>
            <person name="Ovchinnikova G."/>
            <person name="Teshima H."/>
            <person name="Detter J.C."/>
            <person name="Han C.S."/>
            <person name="Tapia R."/>
            <person name="Land M.L."/>
            <person name="Hauser L."/>
            <person name="Kyrpides N.C."/>
            <person name="Ivanova N.N."/>
            <person name="Pagani I."/>
            <person name="Huntmann M."/>
            <person name="Wei C.L."/>
            <person name="Davenport K.W."/>
            <person name="Daligault H."/>
            <person name="Chain P.S."/>
            <person name="Chen A."/>
            <person name="Mavromatis K."/>
            <person name="Markowitz V."/>
            <person name="Szeto E."/>
            <person name="Mikhailova N."/>
            <person name="Pati A."/>
            <person name="Wagner M."/>
            <person name="Woyke T."/>
            <person name="Ollivier B."/>
            <person name="Klenk H.P."/>
            <person name="Spring S."/>
            <person name="Loy A."/>
        </authorList>
    </citation>
    <scope>NUCLEOTIDE SEQUENCE [LARGE SCALE GENOMIC DNA]</scope>
    <source>
        <strain evidence="2">DSM 22704 / JCM 16185 / SJ4</strain>
    </source>
</reference>
<sequence length="73" mass="8175">MICSLDHGVGDSVLVFHFGVHSGGAFGGRNSLNWIFLWLTNKTISKATSQVPENLVCLYSGIRRLNDYYKELK</sequence>
<accession>I4D403</accession>
<dbReference type="EMBL" id="CP003639">
    <property type="protein sequence ID" value="AFM40527.1"/>
    <property type="molecule type" value="Genomic_DNA"/>
</dbReference>
<evidence type="ECO:0000313" key="1">
    <source>
        <dbReference type="EMBL" id="AFM40527.1"/>
    </source>
</evidence>
<gene>
    <name evidence="1" type="ordered locus">Desaci_1514</name>
</gene>
<organism evidence="1 2">
    <name type="scientific">Desulfosporosinus acidiphilus (strain DSM 22704 / JCM 16185 / SJ4)</name>
    <dbReference type="NCBI Taxonomy" id="646529"/>
    <lineage>
        <taxon>Bacteria</taxon>
        <taxon>Bacillati</taxon>
        <taxon>Bacillota</taxon>
        <taxon>Clostridia</taxon>
        <taxon>Eubacteriales</taxon>
        <taxon>Desulfitobacteriaceae</taxon>
        <taxon>Desulfosporosinus</taxon>
    </lineage>
</organism>
<evidence type="ECO:0000313" key="2">
    <source>
        <dbReference type="Proteomes" id="UP000002892"/>
    </source>
</evidence>
<proteinExistence type="predicted"/>